<keyword evidence="2" id="KW-0813">Transport</keyword>
<dbReference type="SUPFAM" id="SSF81340">
    <property type="entry name" value="Clc chloride channel"/>
    <property type="match status" value="1"/>
</dbReference>
<evidence type="ECO:0000256" key="8">
    <source>
        <dbReference type="ARBA" id="ARBA00023214"/>
    </source>
</evidence>
<evidence type="ECO:0000313" key="11">
    <source>
        <dbReference type="EMBL" id="GAA1503272.1"/>
    </source>
</evidence>
<protein>
    <submittedName>
        <fullName evidence="11">H(+)/Cl(-) exchange transporter ClcA</fullName>
    </submittedName>
</protein>
<proteinExistence type="predicted"/>
<keyword evidence="12" id="KW-1185">Reference proteome</keyword>
<keyword evidence="8" id="KW-0868">Chloride</keyword>
<dbReference type="PANTHER" id="PTHR43427">
    <property type="entry name" value="CHLORIDE CHANNEL PROTEIN CLC-E"/>
    <property type="match status" value="1"/>
</dbReference>
<dbReference type="Proteomes" id="UP001501285">
    <property type="component" value="Unassembled WGS sequence"/>
</dbReference>
<evidence type="ECO:0000256" key="6">
    <source>
        <dbReference type="ARBA" id="ARBA00023136"/>
    </source>
</evidence>
<evidence type="ECO:0000256" key="5">
    <source>
        <dbReference type="ARBA" id="ARBA00023065"/>
    </source>
</evidence>
<evidence type="ECO:0000256" key="3">
    <source>
        <dbReference type="ARBA" id="ARBA00022692"/>
    </source>
</evidence>
<feature type="transmembrane region" description="Helical" evidence="10">
    <location>
        <begin position="215"/>
        <end position="233"/>
    </location>
</feature>
<dbReference type="PRINTS" id="PR00762">
    <property type="entry name" value="CLCHANNEL"/>
</dbReference>
<feature type="transmembrane region" description="Helical" evidence="10">
    <location>
        <begin position="353"/>
        <end position="372"/>
    </location>
</feature>
<dbReference type="InterPro" id="IPR050368">
    <property type="entry name" value="ClC-type_chloride_channel"/>
</dbReference>
<accession>A0ABN1ZSC9</accession>
<feature type="transmembrane region" description="Helical" evidence="10">
    <location>
        <begin position="178"/>
        <end position="203"/>
    </location>
</feature>
<comment type="caution">
    <text evidence="11">The sequence shown here is derived from an EMBL/GenBank/DDBJ whole genome shotgun (WGS) entry which is preliminary data.</text>
</comment>
<keyword evidence="3 10" id="KW-0812">Transmembrane</keyword>
<feature type="transmembrane region" description="Helical" evidence="10">
    <location>
        <begin position="326"/>
        <end position="346"/>
    </location>
</feature>
<feature type="transmembrane region" description="Helical" evidence="10">
    <location>
        <begin position="253"/>
        <end position="274"/>
    </location>
</feature>
<keyword evidence="4 10" id="KW-1133">Transmembrane helix</keyword>
<evidence type="ECO:0000256" key="2">
    <source>
        <dbReference type="ARBA" id="ARBA00022448"/>
    </source>
</evidence>
<name>A0ABN1ZSC9_9MICO</name>
<gene>
    <name evidence="11" type="primary">clcA</name>
    <name evidence="11" type="ORF">GCM10009740_39090</name>
</gene>
<dbReference type="Pfam" id="PF00654">
    <property type="entry name" value="Voltage_CLC"/>
    <property type="match status" value="1"/>
</dbReference>
<keyword evidence="9" id="KW-0407">Ion channel</keyword>
<feature type="transmembrane region" description="Helical" evidence="10">
    <location>
        <begin position="79"/>
        <end position="100"/>
    </location>
</feature>
<evidence type="ECO:0000256" key="7">
    <source>
        <dbReference type="ARBA" id="ARBA00023173"/>
    </source>
</evidence>
<evidence type="ECO:0000256" key="4">
    <source>
        <dbReference type="ARBA" id="ARBA00022989"/>
    </source>
</evidence>
<evidence type="ECO:0000256" key="1">
    <source>
        <dbReference type="ARBA" id="ARBA00004141"/>
    </source>
</evidence>
<comment type="subcellular location">
    <subcellularLocation>
        <location evidence="1">Membrane</location>
        <topology evidence="1">Multi-pass membrane protein</topology>
    </subcellularLocation>
</comment>
<keyword evidence="7" id="KW-0869">Chloride channel</keyword>
<evidence type="ECO:0000313" key="12">
    <source>
        <dbReference type="Proteomes" id="UP001501285"/>
    </source>
</evidence>
<evidence type="ECO:0000256" key="10">
    <source>
        <dbReference type="SAM" id="Phobius"/>
    </source>
</evidence>
<feature type="transmembrane region" description="Helical" evidence="10">
    <location>
        <begin position="286"/>
        <end position="306"/>
    </location>
</feature>
<dbReference type="InterPro" id="IPR014743">
    <property type="entry name" value="Cl-channel_core"/>
</dbReference>
<dbReference type="CDD" id="cd01031">
    <property type="entry name" value="EriC"/>
    <property type="match status" value="1"/>
</dbReference>
<evidence type="ECO:0000256" key="9">
    <source>
        <dbReference type="ARBA" id="ARBA00023303"/>
    </source>
</evidence>
<feature type="transmembrane region" description="Helical" evidence="10">
    <location>
        <begin position="37"/>
        <end position="59"/>
    </location>
</feature>
<dbReference type="InterPro" id="IPR001807">
    <property type="entry name" value="ClC"/>
</dbReference>
<dbReference type="Gene3D" id="1.10.3080.10">
    <property type="entry name" value="Clc chloride channel"/>
    <property type="match status" value="1"/>
</dbReference>
<organism evidence="11 12">
    <name type="scientific">Terrabacter terrae</name>
    <dbReference type="NCBI Taxonomy" id="318434"/>
    <lineage>
        <taxon>Bacteria</taxon>
        <taxon>Bacillati</taxon>
        <taxon>Actinomycetota</taxon>
        <taxon>Actinomycetes</taxon>
        <taxon>Micrococcales</taxon>
        <taxon>Intrasporangiaceae</taxon>
        <taxon>Terrabacter</taxon>
    </lineage>
</organism>
<keyword evidence="5" id="KW-0406">Ion transport</keyword>
<dbReference type="EMBL" id="BAAANB010000150">
    <property type="protein sequence ID" value="GAA1503272.1"/>
    <property type="molecule type" value="Genomic_DNA"/>
</dbReference>
<feature type="transmembrane region" description="Helical" evidence="10">
    <location>
        <begin position="384"/>
        <end position="409"/>
    </location>
</feature>
<dbReference type="PANTHER" id="PTHR43427:SF6">
    <property type="entry name" value="CHLORIDE CHANNEL PROTEIN CLC-E"/>
    <property type="match status" value="1"/>
</dbReference>
<keyword evidence="6 10" id="KW-0472">Membrane</keyword>
<reference evidence="11 12" key="1">
    <citation type="journal article" date="2019" name="Int. J. Syst. Evol. Microbiol.">
        <title>The Global Catalogue of Microorganisms (GCM) 10K type strain sequencing project: providing services to taxonomists for standard genome sequencing and annotation.</title>
        <authorList>
            <consortium name="The Broad Institute Genomics Platform"/>
            <consortium name="The Broad Institute Genome Sequencing Center for Infectious Disease"/>
            <person name="Wu L."/>
            <person name="Ma J."/>
        </authorList>
    </citation>
    <scope>NUCLEOTIDE SEQUENCE [LARGE SCALE GENOMIC DNA]</scope>
    <source>
        <strain evidence="11 12">JCM 14283</strain>
    </source>
</reference>
<sequence>MLQDRARAWAPVVLQAVPRLRRVDAAPSSDRSGGQPALAAAAAVVGALTGLTAATFRLLLEHAGEARIDLVRWAHGSPVLGFALVVLVCAAGTSAASWLVHRVEPHAEGSGIPRVEAVVEGRKAPGRFRILPVKYVGGLLSIGSGLALGREGPSVQMGGTIAAVVGRALRRSGPDVRLLVAAGAAAGLATAFNAPIAGGVFVLEELLKRFDPRTTLATLVASAAGFASAHVLLHSSTSDFHVPQLAEPSLAQAPLVLAVGVACGLLGVAYNWSVIRSLRIADTSRWPVVVRAALIGAAVGAVGWFGPGLVGGGDDLTQQALVGHGTVLTVTGLLVLRFVLGVVSYAACTPGGLFAPMLVLGSNLGLLVELLGQTVAPHQTPEPAALALIGMAAFFTATVRAPVTGLVLATEMTGSTTLLPPMLGACAVAMLTAAMLRSTPIYDQLTQRAVNATRVNAAEGHPD</sequence>
<feature type="transmembrane region" description="Helical" evidence="10">
    <location>
        <begin position="416"/>
        <end position="436"/>
    </location>
</feature>